<evidence type="ECO:0000313" key="1">
    <source>
        <dbReference type="EMBL" id="DAD29714.1"/>
    </source>
</evidence>
<gene>
    <name evidence="1" type="ORF">HUJ06_031182</name>
</gene>
<dbReference type="AlphaFoldDB" id="A0A822Y6U6"/>
<protein>
    <submittedName>
        <fullName evidence="1">Uncharacterized protein</fullName>
    </submittedName>
</protein>
<comment type="caution">
    <text evidence="1">The sequence shown here is derived from an EMBL/GenBank/DDBJ whole genome shotgun (WGS) entry which is preliminary data.</text>
</comment>
<organism evidence="1 2">
    <name type="scientific">Nelumbo nucifera</name>
    <name type="common">Sacred lotus</name>
    <dbReference type="NCBI Taxonomy" id="4432"/>
    <lineage>
        <taxon>Eukaryota</taxon>
        <taxon>Viridiplantae</taxon>
        <taxon>Streptophyta</taxon>
        <taxon>Embryophyta</taxon>
        <taxon>Tracheophyta</taxon>
        <taxon>Spermatophyta</taxon>
        <taxon>Magnoliopsida</taxon>
        <taxon>Proteales</taxon>
        <taxon>Nelumbonaceae</taxon>
        <taxon>Nelumbo</taxon>
    </lineage>
</organism>
<keyword evidence="2" id="KW-1185">Reference proteome</keyword>
<evidence type="ECO:0000313" key="2">
    <source>
        <dbReference type="Proteomes" id="UP000607653"/>
    </source>
</evidence>
<sequence length="134" mass="14711">MSLCRTSTTYDRGSKIRALTVSTANGHCTFPPDIVNFVHAKRFYCKALIRPDIVNFVHANVSKKERQPSASASPIRPLLSHGDWRPNGGHVPPLSHFSLLHPISSALWCGYDNGSSRSSSRRFVSLLKAGAIPL</sequence>
<reference evidence="1 2" key="1">
    <citation type="journal article" date="2020" name="Mol. Biol. Evol.">
        <title>Distinct Expression and Methylation Patterns for Genes with Different Fates following a Single Whole-Genome Duplication in Flowering Plants.</title>
        <authorList>
            <person name="Shi T."/>
            <person name="Rahmani R.S."/>
            <person name="Gugger P.F."/>
            <person name="Wang M."/>
            <person name="Li H."/>
            <person name="Zhang Y."/>
            <person name="Li Z."/>
            <person name="Wang Q."/>
            <person name="Van de Peer Y."/>
            <person name="Marchal K."/>
            <person name="Chen J."/>
        </authorList>
    </citation>
    <scope>NUCLEOTIDE SEQUENCE [LARGE SCALE GENOMIC DNA]</scope>
    <source>
        <tissue evidence="1">Leaf</tissue>
    </source>
</reference>
<proteinExistence type="predicted"/>
<accession>A0A822Y6U6</accession>
<dbReference type="Proteomes" id="UP000607653">
    <property type="component" value="Unassembled WGS sequence"/>
</dbReference>
<dbReference type="EMBL" id="DUZY01000002">
    <property type="protein sequence ID" value="DAD29714.1"/>
    <property type="molecule type" value="Genomic_DNA"/>
</dbReference>
<name>A0A822Y6U6_NELNU</name>